<dbReference type="Pfam" id="PF02743">
    <property type="entry name" value="dCache_1"/>
    <property type="match status" value="1"/>
</dbReference>
<evidence type="ECO:0000256" key="3">
    <source>
        <dbReference type="ARBA" id="ARBA00022692"/>
    </source>
</evidence>
<evidence type="ECO:0000256" key="4">
    <source>
        <dbReference type="ARBA" id="ARBA00022989"/>
    </source>
</evidence>
<dbReference type="SUPFAM" id="SSF55073">
    <property type="entry name" value="Nucleotide cyclase"/>
    <property type="match status" value="1"/>
</dbReference>
<keyword evidence="4 6" id="KW-1133">Transmembrane helix</keyword>
<keyword evidence="5 6" id="KW-0472">Membrane</keyword>
<protein>
    <submittedName>
        <fullName evidence="9">EAL domain-containing protein</fullName>
    </submittedName>
</protein>
<dbReference type="Gene3D" id="3.20.20.450">
    <property type="entry name" value="EAL domain"/>
    <property type="match status" value="1"/>
</dbReference>
<dbReference type="SMART" id="SM00267">
    <property type="entry name" value="GGDEF"/>
    <property type="match status" value="1"/>
</dbReference>
<dbReference type="PROSITE" id="PS50887">
    <property type="entry name" value="GGDEF"/>
    <property type="match status" value="1"/>
</dbReference>
<dbReference type="InterPro" id="IPR029787">
    <property type="entry name" value="Nucleotide_cyclase"/>
</dbReference>
<dbReference type="PANTHER" id="PTHR44757">
    <property type="entry name" value="DIGUANYLATE CYCLASE DGCP"/>
    <property type="match status" value="1"/>
</dbReference>
<dbReference type="InterPro" id="IPR000160">
    <property type="entry name" value="GGDEF_dom"/>
</dbReference>
<comment type="subcellular location">
    <subcellularLocation>
        <location evidence="1">Cell membrane</location>
        <topology evidence="1">Multi-pass membrane protein</topology>
    </subcellularLocation>
</comment>
<evidence type="ECO:0000256" key="6">
    <source>
        <dbReference type="SAM" id="Phobius"/>
    </source>
</evidence>
<dbReference type="SUPFAM" id="SSF141868">
    <property type="entry name" value="EAL domain-like"/>
    <property type="match status" value="1"/>
</dbReference>
<dbReference type="AlphaFoldDB" id="A0A7G6U3A7"/>
<dbReference type="Pfam" id="PF00990">
    <property type="entry name" value="GGDEF"/>
    <property type="match status" value="1"/>
</dbReference>
<evidence type="ECO:0000256" key="2">
    <source>
        <dbReference type="ARBA" id="ARBA00022475"/>
    </source>
</evidence>
<evidence type="ECO:0000256" key="5">
    <source>
        <dbReference type="ARBA" id="ARBA00023136"/>
    </source>
</evidence>
<dbReference type="InterPro" id="IPR035965">
    <property type="entry name" value="PAS-like_dom_sf"/>
</dbReference>
<dbReference type="Pfam" id="PF12860">
    <property type="entry name" value="PAS_7"/>
    <property type="match status" value="1"/>
</dbReference>
<dbReference type="CDD" id="cd01949">
    <property type="entry name" value="GGDEF"/>
    <property type="match status" value="1"/>
</dbReference>
<dbReference type="SUPFAM" id="SSF55785">
    <property type="entry name" value="PYP-like sensor domain (PAS domain)"/>
    <property type="match status" value="1"/>
</dbReference>
<dbReference type="Gene3D" id="3.30.450.20">
    <property type="entry name" value="PAS domain"/>
    <property type="match status" value="3"/>
</dbReference>
<evidence type="ECO:0000313" key="9">
    <source>
        <dbReference type="EMBL" id="QND73489.1"/>
    </source>
</evidence>
<reference evidence="10" key="1">
    <citation type="journal article" date="2020" name="Mol. Plant Microbe">
        <title>Rhizobial microsymbionts of the narrowly endemic Oxytropis species growing in Kamchatka are characterized by significant genetic diversity and possess a set of genes that are associated with T3SS and T6SS secretion systems and can affect the development of symbiosis.</title>
        <authorList>
            <person name="Safronova V."/>
            <person name="Guro P."/>
            <person name="Sazanova A."/>
            <person name="Kuznetsova I."/>
            <person name="Belimov A."/>
            <person name="Yakubov V."/>
            <person name="Chirak E."/>
            <person name="Afonin A."/>
            <person name="Gogolev Y."/>
            <person name="Andronov E."/>
            <person name="Tikhonovich I."/>
        </authorList>
    </citation>
    <scope>NUCLEOTIDE SEQUENCE [LARGE SCALE GENOMIC DNA]</scope>
    <source>
        <strain evidence="10">581</strain>
    </source>
</reference>
<dbReference type="PANTHER" id="PTHR44757:SF2">
    <property type="entry name" value="BIOFILM ARCHITECTURE MAINTENANCE PROTEIN MBAA"/>
    <property type="match status" value="1"/>
</dbReference>
<accession>A0A7G6U3A7</accession>
<dbReference type="GO" id="GO:0005886">
    <property type="term" value="C:plasma membrane"/>
    <property type="evidence" value="ECO:0007669"/>
    <property type="project" value="UniProtKB-SubCell"/>
</dbReference>
<dbReference type="CDD" id="cd12914">
    <property type="entry name" value="PDC1_DGC_like"/>
    <property type="match status" value="1"/>
</dbReference>
<dbReference type="KEGG" id="trb:HB776_21470"/>
<name>A0A7G6U3A7_9BRAD</name>
<dbReference type="CDD" id="cd12915">
    <property type="entry name" value="PDC2_DGC_like"/>
    <property type="match status" value="1"/>
</dbReference>
<dbReference type="EMBL" id="CP050292">
    <property type="protein sequence ID" value="QND73489.1"/>
    <property type="molecule type" value="Genomic_DNA"/>
</dbReference>
<dbReference type="InterPro" id="IPR033479">
    <property type="entry name" value="dCache_1"/>
</dbReference>
<keyword evidence="2" id="KW-1003">Cell membrane</keyword>
<dbReference type="SMART" id="SM00052">
    <property type="entry name" value="EAL"/>
    <property type="match status" value="1"/>
</dbReference>
<evidence type="ECO:0000313" key="10">
    <source>
        <dbReference type="Proteomes" id="UP000515291"/>
    </source>
</evidence>
<dbReference type="InterPro" id="IPR052155">
    <property type="entry name" value="Biofilm_reg_signaling"/>
</dbReference>
<feature type="domain" description="GGDEF" evidence="8">
    <location>
        <begin position="513"/>
        <end position="646"/>
    </location>
</feature>
<dbReference type="NCBIfam" id="TIGR00254">
    <property type="entry name" value="GGDEF"/>
    <property type="match status" value="1"/>
</dbReference>
<dbReference type="RefSeq" id="WP_184512199.1">
    <property type="nucleotide sequence ID" value="NZ_CP050292.1"/>
</dbReference>
<proteinExistence type="predicted"/>
<dbReference type="Proteomes" id="UP000515291">
    <property type="component" value="Chromosome"/>
</dbReference>
<dbReference type="CDD" id="cd01948">
    <property type="entry name" value="EAL"/>
    <property type="match status" value="1"/>
</dbReference>
<feature type="domain" description="EAL" evidence="7">
    <location>
        <begin position="655"/>
        <end position="905"/>
    </location>
</feature>
<feature type="transmembrane region" description="Helical" evidence="6">
    <location>
        <begin position="320"/>
        <end position="340"/>
    </location>
</feature>
<keyword evidence="3 6" id="KW-0812">Transmembrane</keyword>
<evidence type="ECO:0000256" key="1">
    <source>
        <dbReference type="ARBA" id="ARBA00004651"/>
    </source>
</evidence>
<sequence length="909" mass="99873">MGQNDAKSGERSDGAGGLAGFAALRRFRFQGGPIQGLILCGCLLITAIAIGTAYITVHFRDRAIESKKRELDNTVLLVARHFDQQFGDLQGIQNDVITYMKSANIQNSAAYQHLMSGIDVHRMLRTKLSSLPYVGGINLFDSEGKLLNSSETWPVPAIDIADRQHFQTLQADNGPAVVLAEPVISRVTGAWTAVFSRKLIGRHGEFMGIISRGVEPVHFESFFASLALEKDAKILMIHRNGTVLARYPQNETVIGQNLSNSSVFKDLWSTGGTSTGHYISPIDGEDELGSARRLAAAPVMIVATTSMPAALHDWREQTKYQIIGATLAALVILATLFLIVRQLNRQHRSAERMLAQKSTHLDTAINNMTQGLLLFDAYGRLVVCNRRFIDMFGLSDRIVKPGCYFRDLIQHRKDNGTFIGDVDEYCTSFLRSVAEGPVHDTLLTTPDGRSIQILVQRSGDGGWASTLEDITDRKRSEERIAHLAHYDALTDLPNRVMFRERLEAEIATLHDGARFAILYIDIDEFKSVNDTLGHAIGDELLKIVATRLRSCVGNAGFVARLGGDEFAIVHTGIARRSDVTHLVVPLYDAIRQPYECLGHQITTDASIGIAVAPDDGSDLDELLRHADLAMYSAKAAGRRTFRFFEPAMDEGARARRALEQDLRKALAEDGLEVHYQPVVDIASNEITGCEALLRWRHPVRGMVSPAEFIPIAEETGLITELGNWVLRTACAEAASWPAPIKLAVNVSPIQFTTQTLALNVTRALVAANLPAHRLELEVTETVLIRDDEMALAILHQLRGIGVGIALDDFGTGYSSLSYLQRFPFDKVKIDRSFIRDIVAPGGSSSIVQAVVTIAAARNMITTAEGVETADQLDALRMLGCTQMQGFLFSAAKPSREIRAMLQKREIAVA</sequence>
<dbReference type="Gene3D" id="3.30.70.270">
    <property type="match status" value="1"/>
</dbReference>
<dbReference type="InterPro" id="IPR001633">
    <property type="entry name" value="EAL_dom"/>
</dbReference>
<dbReference type="InterPro" id="IPR035919">
    <property type="entry name" value="EAL_sf"/>
</dbReference>
<dbReference type="Pfam" id="PF00563">
    <property type="entry name" value="EAL"/>
    <property type="match status" value="1"/>
</dbReference>
<gene>
    <name evidence="9" type="ORF">HB776_21470</name>
</gene>
<dbReference type="PROSITE" id="PS50883">
    <property type="entry name" value="EAL"/>
    <property type="match status" value="1"/>
</dbReference>
<organism evidence="9 10">
    <name type="scientific">Tardiphaga robiniae</name>
    <dbReference type="NCBI Taxonomy" id="943830"/>
    <lineage>
        <taxon>Bacteria</taxon>
        <taxon>Pseudomonadati</taxon>
        <taxon>Pseudomonadota</taxon>
        <taxon>Alphaproteobacteria</taxon>
        <taxon>Hyphomicrobiales</taxon>
        <taxon>Nitrobacteraceae</taxon>
        <taxon>Tardiphaga</taxon>
    </lineage>
</organism>
<feature type="transmembrane region" description="Helical" evidence="6">
    <location>
        <begin position="34"/>
        <end position="59"/>
    </location>
</feature>
<evidence type="ECO:0000259" key="8">
    <source>
        <dbReference type="PROSITE" id="PS50887"/>
    </source>
</evidence>
<dbReference type="InterPro" id="IPR043128">
    <property type="entry name" value="Rev_trsase/Diguanyl_cyclase"/>
</dbReference>
<evidence type="ECO:0000259" key="7">
    <source>
        <dbReference type="PROSITE" id="PS50883"/>
    </source>
</evidence>